<evidence type="ECO:0000313" key="3">
    <source>
        <dbReference type="Proteomes" id="UP000566819"/>
    </source>
</evidence>
<proteinExistence type="predicted"/>
<dbReference type="AlphaFoldDB" id="A0A8H4W5Z9"/>
<gene>
    <name evidence="2" type="ORF">G7Y89_g3004</name>
</gene>
<evidence type="ECO:0000313" key="2">
    <source>
        <dbReference type="EMBL" id="KAF4635097.1"/>
    </source>
</evidence>
<feature type="region of interest" description="Disordered" evidence="1">
    <location>
        <begin position="173"/>
        <end position="202"/>
    </location>
</feature>
<dbReference type="Proteomes" id="UP000566819">
    <property type="component" value="Unassembled WGS sequence"/>
</dbReference>
<protein>
    <submittedName>
        <fullName evidence="2">Uncharacterized protein</fullName>
    </submittedName>
</protein>
<evidence type="ECO:0000256" key="1">
    <source>
        <dbReference type="SAM" id="MobiDB-lite"/>
    </source>
</evidence>
<sequence>MVQATINDEEDDESATTFILVLGRSQRQRGKFERLGMLTPLAKDSEATLFDNAIHTTVTIELLSADEACGTSHQPKHSSENLQIFGCTITYPILKLKEEILLIPGLVILHLVKPILGLGAIPLLPEPPHTIRISITYNVRLVVTTVEQAVCISIRRAIDLVIRGKRPLLRRDRAMSSYKERRQTMGGKGNDPCENSKTGAKV</sequence>
<name>A0A8H4W5Z9_9HELO</name>
<dbReference type="EMBL" id="JAAMPI010000141">
    <property type="protein sequence ID" value="KAF4635097.1"/>
    <property type="molecule type" value="Genomic_DNA"/>
</dbReference>
<accession>A0A8H4W5Z9</accession>
<organism evidence="2 3">
    <name type="scientific">Cudoniella acicularis</name>
    <dbReference type="NCBI Taxonomy" id="354080"/>
    <lineage>
        <taxon>Eukaryota</taxon>
        <taxon>Fungi</taxon>
        <taxon>Dikarya</taxon>
        <taxon>Ascomycota</taxon>
        <taxon>Pezizomycotina</taxon>
        <taxon>Leotiomycetes</taxon>
        <taxon>Helotiales</taxon>
        <taxon>Tricladiaceae</taxon>
        <taxon>Cudoniella</taxon>
    </lineage>
</organism>
<feature type="compositionally biased region" description="Basic and acidic residues" evidence="1">
    <location>
        <begin position="173"/>
        <end position="183"/>
    </location>
</feature>
<keyword evidence="3" id="KW-1185">Reference proteome</keyword>
<feature type="compositionally biased region" description="Polar residues" evidence="1">
    <location>
        <begin position="193"/>
        <end position="202"/>
    </location>
</feature>
<comment type="caution">
    <text evidence="2">The sequence shown here is derived from an EMBL/GenBank/DDBJ whole genome shotgun (WGS) entry which is preliminary data.</text>
</comment>
<reference evidence="2 3" key="1">
    <citation type="submission" date="2020-03" db="EMBL/GenBank/DDBJ databases">
        <title>Draft Genome Sequence of Cudoniella acicularis.</title>
        <authorList>
            <person name="Buettner E."/>
            <person name="Kellner H."/>
        </authorList>
    </citation>
    <scope>NUCLEOTIDE SEQUENCE [LARGE SCALE GENOMIC DNA]</scope>
    <source>
        <strain evidence="2 3">DSM 108380</strain>
    </source>
</reference>